<evidence type="ECO:0008006" key="4">
    <source>
        <dbReference type="Google" id="ProtNLM"/>
    </source>
</evidence>
<dbReference type="AlphaFoldDB" id="A0A938YDJ2"/>
<sequence>MTTTLLIVLFALVVVLAVLVVGLLRAYADVLRRLHALDGGSPGQGADRLPVGAPEFRMSAGVQDLPDPSRRAAATGSAAATKDVTGREAEWPPAHDLAGQTLGGEVVTVRAVGVEHDTVLVFLSSGCTGCASFWRDLARSGRSGVEALTGGLGSARLVVVTKGPDQESELLLADLCPPGIDLVMSTQAWDDYGVPGSPYVLVVNGRSGRVAGEGSGTSLTQVSGLIRQSVGDGGALGVGLASQAVRKPRSDTDREVDVDRALLAAGIGPGHPSLYGGDTTGPAADRTADQPGPRR</sequence>
<dbReference type="Proteomes" id="UP000663792">
    <property type="component" value="Unassembled WGS sequence"/>
</dbReference>
<evidence type="ECO:0000313" key="3">
    <source>
        <dbReference type="Proteomes" id="UP000663792"/>
    </source>
</evidence>
<feature type="region of interest" description="Disordered" evidence="1">
    <location>
        <begin position="265"/>
        <end position="295"/>
    </location>
</feature>
<evidence type="ECO:0000256" key="1">
    <source>
        <dbReference type="SAM" id="MobiDB-lite"/>
    </source>
</evidence>
<accession>A0A938YDJ2</accession>
<keyword evidence="3" id="KW-1185">Reference proteome</keyword>
<feature type="compositionally biased region" description="Low complexity" evidence="1">
    <location>
        <begin position="71"/>
        <end position="81"/>
    </location>
</feature>
<dbReference type="EMBL" id="JAERWK010000020">
    <property type="protein sequence ID" value="MBM9468707.1"/>
    <property type="molecule type" value="Genomic_DNA"/>
</dbReference>
<proteinExistence type="predicted"/>
<comment type="caution">
    <text evidence="2">The sequence shown here is derived from an EMBL/GenBank/DDBJ whole genome shotgun (WGS) entry which is preliminary data.</text>
</comment>
<protein>
    <recommendedName>
        <fullName evidence="4">Thioredoxin domain-containing protein</fullName>
    </recommendedName>
</protein>
<evidence type="ECO:0000313" key="2">
    <source>
        <dbReference type="EMBL" id="MBM9468707.1"/>
    </source>
</evidence>
<gene>
    <name evidence="2" type="ORF">JL106_15600</name>
</gene>
<reference evidence="2" key="1">
    <citation type="submission" date="2021-01" db="EMBL/GenBank/DDBJ databases">
        <title>YIM 132084 draft genome.</title>
        <authorList>
            <person name="An D."/>
        </authorList>
    </citation>
    <scope>NUCLEOTIDE SEQUENCE</scope>
    <source>
        <strain evidence="2">YIM 132084</strain>
    </source>
</reference>
<organism evidence="2 3">
    <name type="scientific">Nakamurella leprariae</name>
    <dbReference type="NCBI Taxonomy" id="2803911"/>
    <lineage>
        <taxon>Bacteria</taxon>
        <taxon>Bacillati</taxon>
        <taxon>Actinomycetota</taxon>
        <taxon>Actinomycetes</taxon>
        <taxon>Nakamurellales</taxon>
        <taxon>Nakamurellaceae</taxon>
        <taxon>Nakamurella</taxon>
    </lineage>
</organism>
<dbReference type="RefSeq" id="WP_205261652.1">
    <property type="nucleotide sequence ID" value="NZ_JAERWK010000020.1"/>
</dbReference>
<feature type="region of interest" description="Disordered" evidence="1">
    <location>
        <begin position="60"/>
        <end position="86"/>
    </location>
</feature>
<name>A0A938YDJ2_9ACTN</name>